<organism evidence="4 5">
    <name type="scientific">Mycobacterium vicinigordonae</name>
    <dbReference type="NCBI Taxonomy" id="1719132"/>
    <lineage>
        <taxon>Bacteria</taxon>
        <taxon>Bacillati</taxon>
        <taxon>Actinomycetota</taxon>
        <taxon>Actinomycetes</taxon>
        <taxon>Mycobacteriales</taxon>
        <taxon>Mycobacteriaceae</taxon>
        <taxon>Mycobacterium</taxon>
    </lineage>
</organism>
<protein>
    <submittedName>
        <fullName evidence="4">Fatty acyl-AMP ligase</fullName>
    </submittedName>
</protein>
<dbReference type="InterPro" id="IPR000873">
    <property type="entry name" value="AMP-dep_synth/lig_dom"/>
</dbReference>
<dbReference type="CDD" id="cd05931">
    <property type="entry name" value="FAAL"/>
    <property type="match status" value="1"/>
</dbReference>
<evidence type="ECO:0000256" key="1">
    <source>
        <dbReference type="ARBA" id="ARBA00006432"/>
    </source>
</evidence>
<reference evidence="4" key="2">
    <citation type="submission" date="2020-07" db="EMBL/GenBank/DDBJ databases">
        <authorList>
            <person name="Yu X."/>
        </authorList>
    </citation>
    <scope>NUCLEOTIDE SEQUENCE [LARGE SCALE GENOMIC DNA]</scope>
    <source>
        <strain evidence="4">24T</strain>
    </source>
</reference>
<name>A0A7D6DZJ7_9MYCO</name>
<dbReference type="SUPFAM" id="SSF56801">
    <property type="entry name" value="Acetyl-CoA synthetase-like"/>
    <property type="match status" value="1"/>
</dbReference>
<evidence type="ECO:0000256" key="2">
    <source>
        <dbReference type="ARBA" id="ARBA00022598"/>
    </source>
</evidence>
<evidence type="ECO:0000313" key="4">
    <source>
        <dbReference type="EMBL" id="QLL08544.1"/>
    </source>
</evidence>
<dbReference type="GO" id="GO:0006633">
    <property type="term" value="P:fatty acid biosynthetic process"/>
    <property type="evidence" value="ECO:0007669"/>
    <property type="project" value="TreeGrafter"/>
</dbReference>
<gene>
    <name evidence="4" type="ORF">H0P51_06290</name>
</gene>
<evidence type="ECO:0000313" key="5">
    <source>
        <dbReference type="Proteomes" id="UP000510682"/>
    </source>
</evidence>
<dbReference type="PANTHER" id="PTHR22754">
    <property type="entry name" value="DISCO-INTERACTING PROTEIN 2 DIP2 -RELATED"/>
    <property type="match status" value="1"/>
</dbReference>
<dbReference type="GO" id="GO:0016874">
    <property type="term" value="F:ligase activity"/>
    <property type="evidence" value="ECO:0007669"/>
    <property type="project" value="UniProtKB-KW"/>
</dbReference>
<comment type="similarity">
    <text evidence="1">Belongs to the ATP-dependent AMP-binding enzyme family.</text>
</comment>
<dbReference type="GO" id="GO:0005886">
    <property type="term" value="C:plasma membrane"/>
    <property type="evidence" value="ECO:0007669"/>
    <property type="project" value="TreeGrafter"/>
</dbReference>
<dbReference type="PROSITE" id="PS00455">
    <property type="entry name" value="AMP_BINDING"/>
    <property type="match status" value="1"/>
</dbReference>
<dbReference type="InterPro" id="IPR040097">
    <property type="entry name" value="FAAL/FAAC"/>
</dbReference>
<dbReference type="Proteomes" id="UP000510682">
    <property type="component" value="Chromosome"/>
</dbReference>
<dbReference type="RefSeq" id="WP_180917130.1">
    <property type="nucleotide sequence ID" value="NZ_CP059165.1"/>
</dbReference>
<proteinExistence type="inferred from homology"/>
<sequence length="568" mass="61153">MAQPHTPMTVVDALEQGSTDSRRGFAFIGDDRAETFVSFAGLRDSVARAAAVLADRGIVGGDRVALIVPDAKEFVTGFLAVMWAGAIPVPLYPPVGFGKQDSYLEYIATLMNSVGVTGLVVPQWLDEALELGERFRARLSAVAPADALDTGNDLLDPAARGADQTAFLQFTSGSTGKPKAVVVKDRALWVNIESFVSTLGCNDEDHIVSWLPLYHDMGLVGKMLAPLMFSLNTTFLPTLGFLRDPGSWLDTISAKRGSMSFAPNFAYALAAKKAQPPETGWDLSSMRVFGCAAEPINADTLDMFIERFAPHGLRPEAVVPGYGMAEATLGITLDRLDRRFRRLSAAADAYHAGGVVHSPADGAAALTFVSSGRVFADGHALRIVDDAGHELPAGRVGDVQFRGPSLAMGYFGDAEATSSAFLPDGWLATGDRGFIHDGDLFITGRRKDILIVNGRNYDPHHVEWAAADVPGIRKGNVVAFSVPGELTEDIVVAAERNSADPDHDQQVRRIIWTRTRLAVAEVVFLDPGQLPKTSSGKVQRSRTRDLYLRGELRESAVATRTHTHTAKV</sequence>
<dbReference type="PANTHER" id="PTHR22754:SF32">
    <property type="entry name" value="DISCO-INTERACTING PROTEIN 2"/>
    <property type="match status" value="1"/>
</dbReference>
<keyword evidence="5" id="KW-1185">Reference proteome</keyword>
<dbReference type="InterPro" id="IPR042099">
    <property type="entry name" value="ANL_N_sf"/>
</dbReference>
<dbReference type="Gene3D" id="3.30.300.30">
    <property type="match status" value="1"/>
</dbReference>
<reference evidence="4" key="1">
    <citation type="submission" date="2020-07" db="EMBL/GenBank/DDBJ databases">
        <title>Description of Mycobacterium gordonae subsp. intergordonae subsp.nov. and Mycobacterium gordonae subsp. gordonae subsp. nov.</title>
        <authorList>
            <person name="Huang H."/>
        </authorList>
    </citation>
    <scope>NUCLEOTIDE SEQUENCE [LARGE SCALE GENOMIC DNA]</scope>
    <source>
        <strain evidence="4">24T</strain>
    </source>
</reference>
<keyword evidence="2 4" id="KW-0436">Ligase</keyword>
<dbReference type="GO" id="GO:0070566">
    <property type="term" value="F:adenylyltransferase activity"/>
    <property type="evidence" value="ECO:0007669"/>
    <property type="project" value="TreeGrafter"/>
</dbReference>
<dbReference type="KEGG" id="mgor:H0P51_06290"/>
<dbReference type="AlphaFoldDB" id="A0A7D6DZJ7"/>
<evidence type="ECO:0000259" key="3">
    <source>
        <dbReference type="Pfam" id="PF00501"/>
    </source>
</evidence>
<dbReference type="InterPro" id="IPR045851">
    <property type="entry name" value="AMP-bd_C_sf"/>
</dbReference>
<feature type="domain" description="AMP-dependent synthetase/ligase" evidence="3">
    <location>
        <begin position="33"/>
        <end position="411"/>
    </location>
</feature>
<dbReference type="Pfam" id="PF00501">
    <property type="entry name" value="AMP-binding"/>
    <property type="match status" value="1"/>
</dbReference>
<dbReference type="Gene3D" id="3.40.50.12780">
    <property type="entry name" value="N-terminal domain of ligase-like"/>
    <property type="match status" value="1"/>
</dbReference>
<dbReference type="EMBL" id="CP059165">
    <property type="protein sequence ID" value="QLL08544.1"/>
    <property type="molecule type" value="Genomic_DNA"/>
</dbReference>
<dbReference type="InterPro" id="IPR020845">
    <property type="entry name" value="AMP-binding_CS"/>
</dbReference>
<accession>A0A7D6DZJ7</accession>